<evidence type="ECO:0000313" key="4">
    <source>
        <dbReference type="Proteomes" id="UP001162162"/>
    </source>
</evidence>
<evidence type="ECO:0000256" key="2">
    <source>
        <dbReference type="SAM" id="SignalP"/>
    </source>
</evidence>
<accession>A0AAV8XNJ4</accession>
<keyword evidence="4" id="KW-1185">Reference proteome</keyword>
<dbReference type="Proteomes" id="UP001162162">
    <property type="component" value="Unassembled WGS sequence"/>
</dbReference>
<gene>
    <name evidence="3" type="ORF">NQ318_019372</name>
</gene>
<feature type="compositionally biased region" description="Polar residues" evidence="1">
    <location>
        <begin position="110"/>
        <end position="125"/>
    </location>
</feature>
<name>A0AAV8XNJ4_9CUCU</name>
<organism evidence="3 4">
    <name type="scientific">Aromia moschata</name>
    <dbReference type="NCBI Taxonomy" id="1265417"/>
    <lineage>
        <taxon>Eukaryota</taxon>
        <taxon>Metazoa</taxon>
        <taxon>Ecdysozoa</taxon>
        <taxon>Arthropoda</taxon>
        <taxon>Hexapoda</taxon>
        <taxon>Insecta</taxon>
        <taxon>Pterygota</taxon>
        <taxon>Neoptera</taxon>
        <taxon>Endopterygota</taxon>
        <taxon>Coleoptera</taxon>
        <taxon>Polyphaga</taxon>
        <taxon>Cucujiformia</taxon>
        <taxon>Chrysomeloidea</taxon>
        <taxon>Cerambycidae</taxon>
        <taxon>Cerambycinae</taxon>
        <taxon>Callichromatini</taxon>
        <taxon>Aromia</taxon>
    </lineage>
</organism>
<feature type="region of interest" description="Disordered" evidence="1">
    <location>
        <begin position="110"/>
        <end position="149"/>
    </location>
</feature>
<proteinExistence type="predicted"/>
<reference evidence="3" key="1">
    <citation type="journal article" date="2023" name="Insect Mol. Biol.">
        <title>Genome sequencing provides insights into the evolution of gene families encoding plant cell wall-degrading enzymes in longhorned beetles.</title>
        <authorList>
            <person name="Shin N.R."/>
            <person name="Okamura Y."/>
            <person name="Kirsch R."/>
            <person name="Pauchet Y."/>
        </authorList>
    </citation>
    <scope>NUCLEOTIDE SEQUENCE</scope>
    <source>
        <strain evidence="3">AMC_N1</strain>
    </source>
</reference>
<protein>
    <submittedName>
        <fullName evidence="3">Uncharacterized protein</fullName>
    </submittedName>
</protein>
<feature type="signal peptide" evidence="2">
    <location>
        <begin position="1"/>
        <end position="16"/>
    </location>
</feature>
<sequence>MYYLLFVLYFFNSGSADFSPNYFCADMNPQPHIIIQQLMGIWYGVEKIDHMEERHYRAQSSSCPIIHISEDRPPPTVNPLYRHYNYTHVYGTGQGYGTPLPSVGRYQPEQHQTYTGRDRQTTYSNYPEERRHRGLNAPNNPEMSRRIRK</sequence>
<evidence type="ECO:0000256" key="1">
    <source>
        <dbReference type="SAM" id="MobiDB-lite"/>
    </source>
</evidence>
<feature type="chain" id="PRO_5044012521" evidence="2">
    <location>
        <begin position="17"/>
        <end position="149"/>
    </location>
</feature>
<comment type="caution">
    <text evidence="3">The sequence shown here is derived from an EMBL/GenBank/DDBJ whole genome shotgun (WGS) entry which is preliminary data.</text>
</comment>
<dbReference type="EMBL" id="JAPWTK010000448">
    <property type="protein sequence ID" value="KAJ8940163.1"/>
    <property type="molecule type" value="Genomic_DNA"/>
</dbReference>
<evidence type="ECO:0000313" key="3">
    <source>
        <dbReference type="EMBL" id="KAJ8940163.1"/>
    </source>
</evidence>
<dbReference type="AlphaFoldDB" id="A0AAV8XNJ4"/>
<keyword evidence="2" id="KW-0732">Signal</keyword>